<keyword evidence="2" id="KW-1185">Reference proteome</keyword>
<reference evidence="1 2" key="1">
    <citation type="journal article" date="2014" name="Nature">
        <title>An environmental bacterial taxon with a large and distinct metabolic repertoire.</title>
        <authorList>
            <person name="Wilson M.C."/>
            <person name="Mori T."/>
            <person name="Ruckert C."/>
            <person name="Uria A.R."/>
            <person name="Helf M.J."/>
            <person name="Takada K."/>
            <person name="Gernert C."/>
            <person name="Steffens U.A."/>
            <person name="Heycke N."/>
            <person name="Schmitt S."/>
            <person name="Rinke C."/>
            <person name="Helfrich E.J."/>
            <person name="Brachmann A.O."/>
            <person name="Gurgui C."/>
            <person name="Wakimoto T."/>
            <person name="Kracht M."/>
            <person name="Crusemann M."/>
            <person name="Hentschel U."/>
            <person name="Abe I."/>
            <person name="Matsunaga S."/>
            <person name="Kalinowski J."/>
            <person name="Takeyama H."/>
            <person name="Piel J."/>
        </authorList>
    </citation>
    <scope>NUCLEOTIDE SEQUENCE [LARGE SCALE GENOMIC DNA]</scope>
    <source>
        <strain evidence="2">TSY1</strain>
    </source>
</reference>
<protein>
    <submittedName>
        <fullName evidence="1">Uncharacterized protein</fullName>
    </submittedName>
</protein>
<comment type="caution">
    <text evidence="1">The sequence shown here is derived from an EMBL/GenBank/DDBJ whole genome shotgun (WGS) entry which is preliminary data.</text>
</comment>
<organism evidence="1 2">
    <name type="scientific">Entotheonella factor</name>
    <dbReference type="NCBI Taxonomy" id="1429438"/>
    <lineage>
        <taxon>Bacteria</taxon>
        <taxon>Pseudomonadati</taxon>
        <taxon>Nitrospinota/Tectimicrobiota group</taxon>
        <taxon>Candidatus Tectimicrobiota</taxon>
        <taxon>Candidatus Entotheonellia</taxon>
        <taxon>Candidatus Entotheonellales</taxon>
        <taxon>Candidatus Entotheonellaceae</taxon>
        <taxon>Candidatus Entotheonella</taxon>
    </lineage>
</organism>
<dbReference type="InterPro" id="IPR005368">
    <property type="entry name" value="UPF0175"/>
</dbReference>
<evidence type="ECO:0000313" key="2">
    <source>
        <dbReference type="Proteomes" id="UP000019141"/>
    </source>
</evidence>
<dbReference type="Pfam" id="PF03683">
    <property type="entry name" value="UPF0175"/>
    <property type="match status" value="1"/>
</dbReference>
<name>W4LX27_ENTF1</name>
<dbReference type="EMBL" id="AZHW01000142">
    <property type="protein sequence ID" value="ETX02453.1"/>
    <property type="molecule type" value="Genomic_DNA"/>
</dbReference>
<accession>W4LX27</accession>
<sequence>MRWELNQLCKLSEAHPEIAENALQTLWEQRPDLLRRVAIGAYLDQQISLSKAAELMGLTRIELQRQLVQEGIPIRNLSDDDIQAEVEALRQRPQTV</sequence>
<gene>
    <name evidence="1" type="ORF">ETSY1_03525</name>
</gene>
<proteinExistence type="predicted"/>
<dbReference type="AlphaFoldDB" id="W4LX27"/>
<dbReference type="HOGENOM" id="CLU_154570_6_0_7"/>
<evidence type="ECO:0000313" key="1">
    <source>
        <dbReference type="EMBL" id="ETX02453.1"/>
    </source>
</evidence>
<dbReference type="Proteomes" id="UP000019141">
    <property type="component" value="Unassembled WGS sequence"/>
</dbReference>